<evidence type="ECO:0000313" key="3">
    <source>
        <dbReference type="Proteomes" id="UP000004840"/>
    </source>
</evidence>
<reference evidence="2 3" key="1">
    <citation type="journal article" date="2012" name="J. Bacteriol.">
        <title>Genome Sequence of Corynebacterium casei UCMA 3821, Isolated from a Smear-Ripened Cheese.</title>
        <authorList>
            <person name="Monnet C."/>
            <person name="Loux V."/>
            <person name="Bento P."/>
            <person name="Gibrat J.F."/>
            <person name="Straub C."/>
            <person name="Bonnarme P."/>
            <person name="Landaud S."/>
            <person name="Irlinger F."/>
        </authorList>
    </citation>
    <scope>NUCLEOTIDE SEQUENCE [LARGE SCALE GENOMIC DNA]</scope>
    <source>
        <strain evidence="2 3">UCMA 3821</strain>
    </source>
</reference>
<dbReference type="GO" id="GO:0008889">
    <property type="term" value="F:glycerophosphodiester phosphodiesterase activity"/>
    <property type="evidence" value="ECO:0007669"/>
    <property type="project" value="UniProtKB-EC"/>
</dbReference>
<dbReference type="AlphaFoldDB" id="G7HXW4"/>
<evidence type="ECO:0000259" key="1">
    <source>
        <dbReference type="PROSITE" id="PS51704"/>
    </source>
</evidence>
<dbReference type="Proteomes" id="UP000004840">
    <property type="component" value="Unassembled WGS sequence"/>
</dbReference>
<dbReference type="EMBL" id="CAFW01000075">
    <property type="protein sequence ID" value="CCE55029.1"/>
    <property type="molecule type" value="Genomic_DNA"/>
</dbReference>
<name>G7HXW4_9CORY</name>
<dbReference type="InterPro" id="IPR017946">
    <property type="entry name" value="PLC-like_Pdiesterase_TIM-brl"/>
</dbReference>
<dbReference type="Pfam" id="PF03009">
    <property type="entry name" value="GDPD"/>
    <property type="match status" value="1"/>
</dbReference>
<accession>G7HXW4</accession>
<dbReference type="GO" id="GO:0006629">
    <property type="term" value="P:lipid metabolic process"/>
    <property type="evidence" value="ECO:0007669"/>
    <property type="project" value="InterPro"/>
</dbReference>
<sequence>MEALAGKCASWFQIEQTGACMDVELELDEHEKKRPAVFGRQPRGTWTLKIVAHRGYSGKYPELSRLAFEKALELPIHGIECDVRMSRDGKVVVNHDATLDRTSDRIGKLSALDWAEIKLADIGTEKHPQQYPLLLDELLEMWEPSGQHLYIETKHPGAAGDILEEQVVLRLRYAGLIDDPRIHIISFSHRAIRRMKSLAPHMDRIYLRRDWERHFNRPDVLLSEPTGLGMSLLRGKLQPSAIGAYGLPTYMWTIDKPEDMKWAWANGVDILATNQPEVALHAIQM</sequence>
<feature type="domain" description="GP-PDE" evidence="1">
    <location>
        <begin position="48"/>
        <end position="283"/>
    </location>
</feature>
<dbReference type="InterPro" id="IPR030395">
    <property type="entry name" value="GP_PDE_dom"/>
</dbReference>
<organism evidence="2 3">
    <name type="scientific">Corynebacterium casei UCMA 3821</name>
    <dbReference type="NCBI Taxonomy" id="1110505"/>
    <lineage>
        <taxon>Bacteria</taxon>
        <taxon>Bacillati</taxon>
        <taxon>Actinomycetota</taxon>
        <taxon>Actinomycetes</taxon>
        <taxon>Mycobacteriales</taxon>
        <taxon>Corynebacteriaceae</taxon>
        <taxon>Corynebacterium</taxon>
    </lineage>
</organism>
<dbReference type="PROSITE" id="PS51704">
    <property type="entry name" value="GP_PDE"/>
    <property type="match status" value="1"/>
</dbReference>
<dbReference type="SUPFAM" id="SSF51695">
    <property type="entry name" value="PLC-like phosphodiesterases"/>
    <property type="match status" value="1"/>
</dbReference>
<proteinExistence type="predicted"/>
<dbReference type="EC" id="3.1.4.46" evidence="2"/>
<protein>
    <submittedName>
        <fullName evidence="2">Putative glycerophosphodiester phosphodiesterase</fullName>
        <ecNumber evidence="2">3.1.4.46</ecNumber>
    </submittedName>
</protein>
<dbReference type="PANTHER" id="PTHR46211:SF14">
    <property type="entry name" value="GLYCEROPHOSPHODIESTER PHOSPHODIESTERASE"/>
    <property type="match status" value="1"/>
</dbReference>
<evidence type="ECO:0000313" key="2">
    <source>
        <dbReference type="EMBL" id="CCE55029.1"/>
    </source>
</evidence>
<dbReference type="PANTHER" id="PTHR46211">
    <property type="entry name" value="GLYCEROPHOSPHORYL DIESTER PHOSPHODIESTERASE"/>
    <property type="match status" value="1"/>
</dbReference>
<dbReference type="Gene3D" id="3.20.20.190">
    <property type="entry name" value="Phosphatidylinositol (PI) phosphodiesterase"/>
    <property type="match status" value="1"/>
</dbReference>
<keyword evidence="2" id="KW-0378">Hydrolase</keyword>
<gene>
    <name evidence="2" type="primary">glpQ</name>
    <name evidence="2" type="ORF">CCAS_07565</name>
</gene>